<proteinExistence type="predicted"/>
<gene>
    <name evidence="2" type="ORF">AFUS01_LOCUS16882</name>
</gene>
<evidence type="ECO:0000256" key="1">
    <source>
        <dbReference type="SAM" id="MobiDB-lite"/>
    </source>
</evidence>
<feature type="region of interest" description="Disordered" evidence="1">
    <location>
        <begin position="187"/>
        <end position="208"/>
    </location>
</feature>
<feature type="compositionally biased region" description="Low complexity" evidence="1">
    <location>
        <begin position="256"/>
        <end position="268"/>
    </location>
</feature>
<comment type="caution">
    <text evidence="2">The sequence shown here is derived from an EMBL/GenBank/DDBJ whole genome shotgun (WGS) entry which is preliminary data.</text>
</comment>
<feature type="region of interest" description="Disordered" evidence="1">
    <location>
        <begin position="285"/>
        <end position="325"/>
    </location>
</feature>
<feature type="region of interest" description="Disordered" evidence="1">
    <location>
        <begin position="249"/>
        <end position="271"/>
    </location>
</feature>
<accession>A0A8J2NVK8</accession>
<name>A0A8J2NVK8_9HEXA</name>
<evidence type="ECO:0000313" key="2">
    <source>
        <dbReference type="EMBL" id="CAG7728073.1"/>
    </source>
</evidence>
<sequence length="325" mass="36964">MATNNTFGSDWTAFDPMASNMFGASQDPPSGTHVPPGPVPSSTVVVPPTADMKFFQKSPDKAVQEWFRSEFPRLRLHEELGTPALDVWKFISNSLIQRFDHANLRPAKQIALDTFRYSSGMSAESFVAELQHLCLDLDPRMTDDVIIEHSRGKLPPHIDSFAVTLFRSLPEFVKNIRGLLRNPAAEVNTRSRTVPSSTSQPPQLADNSLPSTIIQTCDYCNRNNHTWKQFRDFQRDVQQGYTDRLMGKFENRNRSRGNSNGKFRNNNNYEQGFNMIGAGQFQNLQLQGNSPNYSRDDNWNNSPPQESFQKYSGPINPVNQNKRQY</sequence>
<dbReference type="EMBL" id="CAJVCH010158149">
    <property type="protein sequence ID" value="CAG7728073.1"/>
    <property type="molecule type" value="Genomic_DNA"/>
</dbReference>
<feature type="compositionally biased region" description="Polar residues" evidence="1">
    <location>
        <begin position="285"/>
        <end position="310"/>
    </location>
</feature>
<dbReference type="Proteomes" id="UP000708208">
    <property type="component" value="Unassembled WGS sequence"/>
</dbReference>
<feature type="compositionally biased region" description="Polar residues" evidence="1">
    <location>
        <begin position="188"/>
        <end position="208"/>
    </location>
</feature>
<protein>
    <submittedName>
        <fullName evidence="2">Uncharacterized protein</fullName>
    </submittedName>
</protein>
<reference evidence="2" key="1">
    <citation type="submission" date="2021-06" db="EMBL/GenBank/DDBJ databases">
        <authorList>
            <person name="Hodson N. C."/>
            <person name="Mongue J. A."/>
            <person name="Jaron S. K."/>
        </authorList>
    </citation>
    <scope>NUCLEOTIDE SEQUENCE</scope>
</reference>
<keyword evidence="3" id="KW-1185">Reference proteome</keyword>
<organism evidence="2 3">
    <name type="scientific">Allacma fusca</name>
    <dbReference type="NCBI Taxonomy" id="39272"/>
    <lineage>
        <taxon>Eukaryota</taxon>
        <taxon>Metazoa</taxon>
        <taxon>Ecdysozoa</taxon>
        <taxon>Arthropoda</taxon>
        <taxon>Hexapoda</taxon>
        <taxon>Collembola</taxon>
        <taxon>Symphypleona</taxon>
        <taxon>Sminthuridae</taxon>
        <taxon>Allacma</taxon>
    </lineage>
</organism>
<evidence type="ECO:0000313" key="3">
    <source>
        <dbReference type="Proteomes" id="UP000708208"/>
    </source>
</evidence>
<dbReference type="AlphaFoldDB" id="A0A8J2NVK8"/>